<dbReference type="PANTHER" id="PTHR19853">
    <property type="entry name" value="WD REPEAT CONTAINING PROTEIN 3 WDR3"/>
    <property type="match status" value="1"/>
</dbReference>
<dbReference type="PANTHER" id="PTHR19853:SF1">
    <property type="entry name" value="TBC1 DOMAIN FAMILY MEMBER 31"/>
    <property type="match status" value="1"/>
</dbReference>
<dbReference type="AlphaFoldDB" id="A0A0A1XEC1"/>
<feature type="coiled-coil region" evidence="9">
    <location>
        <begin position="788"/>
        <end position="815"/>
    </location>
</feature>
<evidence type="ECO:0000256" key="4">
    <source>
        <dbReference type="ARBA" id="ARBA00022574"/>
    </source>
</evidence>
<evidence type="ECO:0000256" key="7">
    <source>
        <dbReference type="ARBA" id="ARBA00023212"/>
    </source>
</evidence>
<evidence type="ECO:0000256" key="2">
    <source>
        <dbReference type="ARBA" id="ARBA00004300"/>
    </source>
</evidence>
<feature type="compositionally biased region" description="Polar residues" evidence="10">
    <location>
        <begin position="65"/>
        <end position="75"/>
    </location>
</feature>
<keyword evidence="4" id="KW-0853">WD repeat</keyword>
<keyword evidence="6 9" id="KW-0175">Coiled coil</keyword>
<evidence type="ECO:0000256" key="3">
    <source>
        <dbReference type="ARBA" id="ARBA00022490"/>
    </source>
</evidence>
<evidence type="ECO:0000256" key="1">
    <source>
        <dbReference type="ARBA" id="ARBA00004138"/>
    </source>
</evidence>
<dbReference type="SUPFAM" id="SSF50978">
    <property type="entry name" value="WD40 repeat-like"/>
    <property type="match status" value="1"/>
</dbReference>
<evidence type="ECO:0000256" key="5">
    <source>
        <dbReference type="ARBA" id="ARBA00022737"/>
    </source>
</evidence>
<evidence type="ECO:0000256" key="10">
    <source>
        <dbReference type="SAM" id="MobiDB-lite"/>
    </source>
</evidence>
<protein>
    <submittedName>
        <fullName evidence="12">WD repeat-containing protein 67</fullName>
    </submittedName>
</protein>
<accession>A0A0A1XEC1</accession>
<feature type="region of interest" description="Disordered" evidence="10">
    <location>
        <begin position="63"/>
        <end position="82"/>
    </location>
</feature>
<keyword evidence="8" id="KW-0966">Cell projection</keyword>
<sequence>MANNGESADKIVPNSVNEKNSPKNVEAPNAWVQEIVDEIQDAAVTGSAENNAEEENLNAAVSPTPLENMNDYEQNPQDDEQDLHDYSTYDLPYVPLGKEIPERKYPFRLKNDKGKILTTFVNLDRYGVRSSLIVTCAFNQNCSLIVLIAECGYIYALDLVRKHYWRLNEKANNATIITTWTKKNNHFLIGNLLGEIALLDLDKSNKVIKRRIISKDVYILSISVPDPSTKRSNLVVVQTGLEAIMFDVEQFVVTHRLLFTKNKLQLKFASYFPQSDKIFCCFTNDAVQVWSGVNLQNVRMIQPLKMRDRKLRMQGAAGLSADFVLCQDYKDYSNVDCKVTNYSAGMIMHYCFHPDNGLLCLSTLDGYLLLINTYTLELQHICRLQDFILKNCVFLNQSKELLICGVTHARRIESNMVILNCLKKDVKLVIPIGMSPKLSISPDGKLLSVITANLNIWSVCDIYNALKSQEECLRLLKLSFKQNKPVLLGPSRRRRSALAAQEESLNEDIRNLLSRERLISVLREFHWFPSKYRVLIWCALLQLPYNRTEFYQLLKMGIPPLVKQRAQQLQIRNGALKNALIRIWSCLAHWCPVFAHCKFLPQLIFPFVKLLPRHSLVVFEICVTLLTNHFQLWFEFHPLEPKNYLGLCENILQYECPKLCKFYASMHVSVEHYAWPLLSTAFSEIFSEDDWLRLWDNILTSPPYYPIFIVVAYNIAHHRVITRLPDKPTILAYFHEQNPSDVSLLIKSATRIMRGCPKTLHPERYMTELQCIPKKVYPKFLNYPREWLAKHEQDIAAVQREKQCIDARIRQLELEEMKLMERLQCGLRREEHDKQVKKMEKLYRDSLKREEERLACQRQMLTMYQKELRNRKAEVAAQVQESEQRQRALQMEKDLELLMQSIECERTRNDADLFMAEEELRNQEMELFVQKCLTDSGACSLRTKYYNDIKKLCNERRELKQQVNELSNIPKPTYKTKQNRQLDTIEERIEELQKEFNEILNSKE</sequence>
<proteinExistence type="predicted"/>
<dbReference type="GO" id="GO:0036064">
    <property type="term" value="C:ciliary basal body"/>
    <property type="evidence" value="ECO:0007669"/>
    <property type="project" value="TreeGrafter"/>
</dbReference>
<feature type="domain" description="Rab-GAP TBC" evidence="11">
    <location>
        <begin position="527"/>
        <end position="702"/>
    </location>
</feature>
<dbReference type="Gene3D" id="1.10.472.80">
    <property type="entry name" value="Ypt/Rab-GAP domain of gyp1p, domain 3"/>
    <property type="match status" value="1"/>
</dbReference>
<dbReference type="SUPFAM" id="SSF47923">
    <property type="entry name" value="Ypt/Rab-GAP domain of gyp1p"/>
    <property type="match status" value="1"/>
</dbReference>
<dbReference type="Gene3D" id="2.130.10.10">
    <property type="entry name" value="YVTN repeat-like/Quinoprotein amine dehydrogenase"/>
    <property type="match status" value="1"/>
</dbReference>
<gene>
    <name evidence="12" type="primary">wdr67</name>
    <name evidence="12" type="ORF">g.46069</name>
</gene>
<feature type="compositionally biased region" description="Polar residues" evidence="10">
    <location>
        <begin position="14"/>
        <end position="23"/>
    </location>
</feature>
<reference evidence="12" key="2">
    <citation type="journal article" date="2015" name="Gigascience">
        <title>Reconstructing a comprehensive transcriptome assembly of a white-pupal translocated strain of the pest fruit fly Bactrocera cucurbitae.</title>
        <authorList>
            <person name="Sim S.B."/>
            <person name="Calla B."/>
            <person name="Hall B."/>
            <person name="DeRego T."/>
            <person name="Geib S.M."/>
        </authorList>
    </citation>
    <scope>NUCLEOTIDE SEQUENCE</scope>
</reference>
<feature type="region of interest" description="Disordered" evidence="10">
    <location>
        <begin position="1"/>
        <end position="29"/>
    </location>
</feature>
<comment type="subcellular location">
    <subcellularLocation>
        <location evidence="1">Cell projection</location>
        <location evidence="1">Cilium</location>
    </subcellularLocation>
    <subcellularLocation>
        <location evidence="2">Cytoplasm</location>
        <location evidence="2">Cytoskeleton</location>
        <location evidence="2">Microtubule organizing center</location>
        <location evidence="2">Centrosome</location>
    </subcellularLocation>
</comment>
<evidence type="ECO:0000256" key="8">
    <source>
        <dbReference type="ARBA" id="ARBA00023273"/>
    </source>
</evidence>
<organism evidence="12">
    <name type="scientific">Zeugodacus cucurbitae</name>
    <name type="common">Melon fruit fly</name>
    <name type="synonym">Bactrocera cucurbitae</name>
    <dbReference type="NCBI Taxonomy" id="28588"/>
    <lineage>
        <taxon>Eukaryota</taxon>
        <taxon>Metazoa</taxon>
        <taxon>Ecdysozoa</taxon>
        <taxon>Arthropoda</taxon>
        <taxon>Hexapoda</taxon>
        <taxon>Insecta</taxon>
        <taxon>Pterygota</taxon>
        <taxon>Neoptera</taxon>
        <taxon>Endopterygota</taxon>
        <taxon>Diptera</taxon>
        <taxon>Brachycera</taxon>
        <taxon>Muscomorpha</taxon>
        <taxon>Tephritoidea</taxon>
        <taxon>Tephritidae</taxon>
        <taxon>Zeugodacus</taxon>
        <taxon>Zeugodacus</taxon>
    </lineage>
</organism>
<name>A0A0A1XEC1_ZEUCU</name>
<evidence type="ECO:0000259" key="11">
    <source>
        <dbReference type="PROSITE" id="PS50086"/>
    </source>
</evidence>
<reference evidence="12" key="1">
    <citation type="submission" date="2014-11" db="EMBL/GenBank/DDBJ databases">
        <authorList>
            <person name="Geib S."/>
        </authorList>
    </citation>
    <scope>NUCLEOTIDE SEQUENCE</scope>
</reference>
<dbReference type="InterPro" id="IPR000195">
    <property type="entry name" value="Rab-GAP-TBC_dom"/>
</dbReference>
<keyword evidence="7" id="KW-0206">Cytoskeleton</keyword>
<dbReference type="Pfam" id="PF00566">
    <property type="entry name" value="RabGAP-TBC"/>
    <property type="match status" value="1"/>
</dbReference>
<dbReference type="PROSITE" id="PS50086">
    <property type="entry name" value="TBC_RABGAP"/>
    <property type="match status" value="1"/>
</dbReference>
<evidence type="ECO:0000313" key="12">
    <source>
        <dbReference type="EMBL" id="JAD09297.1"/>
    </source>
</evidence>
<dbReference type="GO" id="GO:0060271">
    <property type="term" value="P:cilium assembly"/>
    <property type="evidence" value="ECO:0007669"/>
    <property type="project" value="TreeGrafter"/>
</dbReference>
<dbReference type="EMBL" id="GBXI01004995">
    <property type="protein sequence ID" value="JAD09297.1"/>
    <property type="molecule type" value="Transcribed_RNA"/>
</dbReference>
<dbReference type="GO" id="GO:0005813">
    <property type="term" value="C:centrosome"/>
    <property type="evidence" value="ECO:0007669"/>
    <property type="project" value="UniProtKB-SubCell"/>
</dbReference>
<dbReference type="InterPro" id="IPR036322">
    <property type="entry name" value="WD40_repeat_dom_sf"/>
</dbReference>
<feature type="coiled-coil region" evidence="9">
    <location>
        <begin position="847"/>
        <end position="892"/>
    </location>
</feature>
<evidence type="ECO:0000256" key="6">
    <source>
        <dbReference type="ARBA" id="ARBA00023054"/>
    </source>
</evidence>
<dbReference type="InterPro" id="IPR035969">
    <property type="entry name" value="Rab-GAP_TBC_sf"/>
</dbReference>
<evidence type="ECO:0000256" key="9">
    <source>
        <dbReference type="SAM" id="Coils"/>
    </source>
</evidence>
<keyword evidence="3" id="KW-0963">Cytoplasm</keyword>
<feature type="coiled-coil region" evidence="9">
    <location>
        <begin position="942"/>
        <end position="1002"/>
    </location>
</feature>
<dbReference type="InterPro" id="IPR015943">
    <property type="entry name" value="WD40/YVTN_repeat-like_dom_sf"/>
</dbReference>
<dbReference type="InterPro" id="IPR051570">
    <property type="entry name" value="TBC1_cilium_biogenesis"/>
</dbReference>
<keyword evidence="5" id="KW-0677">Repeat</keyword>